<comment type="caution">
    <text evidence="1">The sequence shown here is derived from an EMBL/GenBank/DDBJ whole genome shotgun (WGS) entry which is preliminary data.</text>
</comment>
<proteinExistence type="predicted"/>
<evidence type="ECO:0000313" key="1">
    <source>
        <dbReference type="EMBL" id="GAG29176.1"/>
    </source>
</evidence>
<dbReference type="EMBL" id="BARS01046384">
    <property type="protein sequence ID" value="GAG29176.1"/>
    <property type="molecule type" value="Genomic_DNA"/>
</dbReference>
<name>X0XWM1_9ZZZZ</name>
<accession>X0XWM1</accession>
<protein>
    <submittedName>
        <fullName evidence="1">Uncharacterized protein</fullName>
    </submittedName>
</protein>
<dbReference type="AlphaFoldDB" id="X0XWM1"/>
<reference evidence="1" key="1">
    <citation type="journal article" date="2014" name="Front. Microbiol.">
        <title>High frequency of phylogenetically diverse reductive dehalogenase-homologous genes in deep subseafloor sedimentary metagenomes.</title>
        <authorList>
            <person name="Kawai M."/>
            <person name="Futagami T."/>
            <person name="Toyoda A."/>
            <person name="Takaki Y."/>
            <person name="Nishi S."/>
            <person name="Hori S."/>
            <person name="Arai W."/>
            <person name="Tsubouchi T."/>
            <person name="Morono Y."/>
            <person name="Uchiyama I."/>
            <person name="Ito T."/>
            <person name="Fujiyama A."/>
            <person name="Inagaki F."/>
            <person name="Takami H."/>
        </authorList>
    </citation>
    <scope>NUCLEOTIDE SEQUENCE</scope>
    <source>
        <strain evidence="1">Expedition CK06-06</strain>
    </source>
</reference>
<gene>
    <name evidence="1" type="ORF">S01H1_69827</name>
</gene>
<organism evidence="1">
    <name type="scientific">marine sediment metagenome</name>
    <dbReference type="NCBI Taxonomy" id="412755"/>
    <lineage>
        <taxon>unclassified sequences</taxon>
        <taxon>metagenomes</taxon>
        <taxon>ecological metagenomes</taxon>
    </lineage>
</organism>
<sequence length="59" mass="6853">MWDEETILRVRHQNEEELKGRNLPAILSRMRSNVYQGGPLRCVPELIQNAQDEGADYVI</sequence>
<feature type="non-terminal residue" evidence="1">
    <location>
        <position position="59"/>
    </location>
</feature>